<gene>
    <name evidence="2" type="ORF">E1298_04540</name>
</gene>
<accession>A0A4R5CA42</accession>
<comment type="caution">
    <text evidence="2">The sequence shown here is derived from an EMBL/GenBank/DDBJ whole genome shotgun (WGS) entry which is preliminary data.</text>
</comment>
<reference evidence="2 3" key="1">
    <citation type="submission" date="2019-03" db="EMBL/GenBank/DDBJ databases">
        <title>Draft genome sequences of novel Actinobacteria.</title>
        <authorList>
            <person name="Sahin N."/>
            <person name="Ay H."/>
            <person name="Saygin H."/>
        </authorList>
    </citation>
    <scope>NUCLEOTIDE SEQUENCE [LARGE SCALE GENOMIC DNA]</scope>
    <source>
        <strain evidence="2 3">H3C3</strain>
    </source>
</reference>
<dbReference type="Proteomes" id="UP000294513">
    <property type="component" value="Unassembled WGS sequence"/>
</dbReference>
<sequence>MIVVVVLVLAGAAVLGAVVVLAMGRGGGLAETHPDYPPLPSSDGGMAAGPAAGFPHLPRGMWGYQVTVTDEALRGLAHALSERDARLASLEQQVDDLRHRLGGHEQVGALHGIQEQTAGNGPLPSLQRETPEDAADEPVGGGAEDRP</sequence>
<name>A0A4R5CA42_9ACTN</name>
<protein>
    <recommendedName>
        <fullName evidence="4">DivIVA domain-containing protein</fullName>
    </recommendedName>
</protein>
<dbReference type="RefSeq" id="WP_131889475.1">
    <property type="nucleotide sequence ID" value="NZ_SMKU01000010.1"/>
</dbReference>
<evidence type="ECO:0008006" key="4">
    <source>
        <dbReference type="Google" id="ProtNLM"/>
    </source>
</evidence>
<proteinExistence type="predicted"/>
<keyword evidence="3" id="KW-1185">Reference proteome</keyword>
<evidence type="ECO:0000256" key="1">
    <source>
        <dbReference type="SAM" id="MobiDB-lite"/>
    </source>
</evidence>
<dbReference type="OrthoDB" id="3541471at2"/>
<evidence type="ECO:0000313" key="2">
    <source>
        <dbReference type="EMBL" id="TDD95649.1"/>
    </source>
</evidence>
<organism evidence="2 3">
    <name type="scientific">Actinomadura rubrisoli</name>
    <dbReference type="NCBI Taxonomy" id="2530368"/>
    <lineage>
        <taxon>Bacteria</taxon>
        <taxon>Bacillati</taxon>
        <taxon>Actinomycetota</taxon>
        <taxon>Actinomycetes</taxon>
        <taxon>Streptosporangiales</taxon>
        <taxon>Thermomonosporaceae</taxon>
        <taxon>Actinomadura</taxon>
    </lineage>
</organism>
<feature type="region of interest" description="Disordered" evidence="1">
    <location>
        <begin position="102"/>
        <end position="147"/>
    </location>
</feature>
<dbReference type="AlphaFoldDB" id="A0A4R5CA42"/>
<evidence type="ECO:0000313" key="3">
    <source>
        <dbReference type="Proteomes" id="UP000294513"/>
    </source>
</evidence>
<dbReference type="EMBL" id="SMKU01000010">
    <property type="protein sequence ID" value="TDD95649.1"/>
    <property type="molecule type" value="Genomic_DNA"/>
</dbReference>